<dbReference type="EMBL" id="VTPC01011596">
    <property type="protein sequence ID" value="KAF2892147.1"/>
    <property type="molecule type" value="Genomic_DNA"/>
</dbReference>
<dbReference type="AlphaFoldDB" id="A0A8K0CXD1"/>
<accession>A0A8K0CXD1</accession>
<evidence type="ECO:0000313" key="2">
    <source>
        <dbReference type="Proteomes" id="UP000801492"/>
    </source>
</evidence>
<evidence type="ECO:0000313" key="1">
    <source>
        <dbReference type="EMBL" id="KAF2892147.1"/>
    </source>
</evidence>
<name>A0A8K0CXD1_IGNLU</name>
<organism evidence="1 2">
    <name type="scientific">Ignelater luminosus</name>
    <name type="common">Cucubano</name>
    <name type="synonym">Pyrophorus luminosus</name>
    <dbReference type="NCBI Taxonomy" id="2038154"/>
    <lineage>
        <taxon>Eukaryota</taxon>
        <taxon>Metazoa</taxon>
        <taxon>Ecdysozoa</taxon>
        <taxon>Arthropoda</taxon>
        <taxon>Hexapoda</taxon>
        <taxon>Insecta</taxon>
        <taxon>Pterygota</taxon>
        <taxon>Neoptera</taxon>
        <taxon>Endopterygota</taxon>
        <taxon>Coleoptera</taxon>
        <taxon>Polyphaga</taxon>
        <taxon>Elateriformia</taxon>
        <taxon>Elateroidea</taxon>
        <taxon>Elateridae</taxon>
        <taxon>Agrypninae</taxon>
        <taxon>Pyrophorini</taxon>
        <taxon>Ignelater</taxon>
    </lineage>
</organism>
<dbReference type="Proteomes" id="UP000801492">
    <property type="component" value="Unassembled WGS sequence"/>
</dbReference>
<gene>
    <name evidence="1" type="ORF">ILUMI_14026</name>
</gene>
<comment type="caution">
    <text evidence="1">The sequence shown here is derived from an EMBL/GenBank/DDBJ whole genome shotgun (WGS) entry which is preliminary data.</text>
</comment>
<proteinExistence type="predicted"/>
<protein>
    <submittedName>
        <fullName evidence="1">Uncharacterized protein</fullName>
    </submittedName>
</protein>
<dbReference type="OrthoDB" id="421276at2759"/>
<keyword evidence="2" id="KW-1185">Reference proteome</keyword>
<sequence length="173" mass="20226">MERQIINEEFNHNEQVYGLRYKFMIGNVDVRTAIARSKDVVLLKQDLKNMPYHIFGCHDVFREEICPRKHSNEQNHVVLLQHSNTFKEIQKCDHNIVRKTNHLKGNVTTNYAERYMSLVAKFLGSKRVNYSTGGSYSRRCIGAALAYNSEPSWHLSMIKNKPLNTLCARRERL</sequence>
<reference evidence="1" key="1">
    <citation type="submission" date="2019-08" db="EMBL/GenBank/DDBJ databases">
        <title>The genome of the North American firefly Photinus pyralis.</title>
        <authorList>
            <consortium name="Photinus pyralis genome working group"/>
            <person name="Fallon T.R."/>
            <person name="Sander Lower S.E."/>
            <person name="Weng J.-K."/>
        </authorList>
    </citation>
    <scope>NUCLEOTIDE SEQUENCE</scope>
    <source>
        <strain evidence="1">TRF0915ILg1</strain>
        <tissue evidence="1">Whole body</tissue>
    </source>
</reference>